<name>A0A150G512_GONPE</name>
<dbReference type="EMBL" id="LSYV01000062">
    <property type="protein sequence ID" value="KXZ44911.1"/>
    <property type="molecule type" value="Genomic_DNA"/>
</dbReference>
<organism evidence="3 4">
    <name type="scientific">Gonium pectorale</name>
    <name type="common">Green alga</name>
    <dbReference type="NCBI Taxonomy" id="33097"/>
    <lineage>
        <taxon>Eukaryota</taxon>
        <taxon>Viridiplantae</taxon>
        <taxon>Chlorophyta</taxon>
        <taxon>core chlorophytes</taxon>
        <taxon>Chlorophyceae</taxon>
        <taxon>CS clade</taxon>
        <taxon>Chlamydomonadales</taxon>
        <taxon>Volvocaceae</taxon>
        <taxon>Gonium</taxon>
    </lineage>
</organism>
<evidence type="ECO:0000256" key="2">
    <source>
        <dbReference type="ARBA" id="ARBA00012588"/>
    </source>
</evidence>
<protein>
    <recommendedName>
        <fullName evidence="2">starch synthase</fullName>
        <ecNumber evidence="2">2.4.1.21</ecNumber>
    </recommendedName>
</protein>
<dbReference type="SUPFAM" id="SSF53756">
    <property type="entry name" value="UDP-Glycosyltransferase/glycogen phosphorylase"/>
    <property type="match status" value="2"/>
</dbReference>
<comment type="catalytic activity">
    <reaction evidence="1">
        <text>[(1-&gt;4)-alpha-D-glucosyl](n) + ADP-alpha-D-glucose = [(1-&gt;4)-alpha-D-glucosyl](n+1) + ADP + H(+)</text>
        <dbReference type="Rhea" id="RHEA:18189"/>
        <dbReference type="Rhea" id="RHEA-COMP:9584"/>
        <dbReference type="Rhea" id="RHEA-COMP:9587"/>
        <dbReference type="ChEBI" id="CHEBI:15378"/>
        <dbReference type="ChEBI" id="CHEBI:15444"/>
        <dbReference type="ChEBI" id="CHEBI:57498"/>
        <dbReference type="ChEBI" id="CHEBI:456216"/>
        <dbReference type="EC" id="2.4.1.21"/>
    </reaction>
</comment>
<dbReference type="AlphaFoldDB" id="A0A150G512"/>
<keyword evidence="4" id="KW-1185">Reference proteome</keyword>
<dbReference type="EC" id="2.4.1.21" evidence="2"/>
<dbReference type="STRING" id="33097.A0A150G512"/>
<sequence>MALVGGNAVIAPHGHKFMGIRNGIDPELWSPEDNQFLPMCYSAENVVEGKKAARQMIAMRYGSVPVVRHTGGLRDTVFDVDFDKERAAWELYGSSDWQRDGIDATNGFAFTGTDGGALDYALNRAIDAWYNDRAWFHSLQRRVMEQDWSWNRPAIDYIELYFSALKS</sequence>
<proteinExistence type="predicted"/>
<dbReference type="OrthoDB" id="2018403at2759"/>
<dbReference type="PANTHER" id="PTHR46083">
    <property type="match status" value="1"/>
</dbReference>
<evidence type="ECO:0000256" key="1">
    <source>
        <dbReference type="ARBA" id="ARBA00001478"/>
    </source>
</evidence>
<dbReference type="GO" id="GO:0009011">
    <property type="term" value="F:alpha-1,4-glucan glucosyltransferase (ADP-glucose donor) activity"/>
    <property type="evidence" value="ECO:0007669"/>
    <property type="project" value="UniProtKB-EC"/>
</dbReference>
<comment type="caution">
    <text evidence="3">The sequence shown here is derived from an EMBL/GenBank/DDBJ whole genome shotgun (WGS) entry which is preliminary data.</text>
</comment>
<dbReference type="Gene3D" id="3.40.50.2000">
    <property type="entry name" value="Glycogen Phosphorylase B"/>
    <property type="match status" value="4"/>
</dbReference>
<evidence type="ECO:0000313" key="4">
    <source>
        <dbReference type="Proteomes" id="UP000075714"/>
    </source>
</evidence>
<evidence type="ECO:0000313" key="3">
    <source>
        <dbReference type="EMBL" id="KXZ44911.1"/>
    </source>
</evidence>
<gene>
    <name evidence="3" type="ORF">GPECTOR_61g864</name>
</gene>
<accession>A0A150G512</accession>
<dbReference type="Proteomes" id="UP000075714">
    <property type="component" value="Unassembled WGS sequence"/>
</dbReference>
<dbReference type="PANTHER" id="PTHR46083:SF5">
    <property type="entry name" value="STARCH SYNTHASE 3, CHLOROPLASTIC_AMYLOPLASTIC"/>
    <property type="match status" value="1"/>
</dbReference>
<reference evidence="4" key="1">
    <citation type="journal article" date="2016" name="Nat. Commun.">
        <title>The Gonium pectorale genome demonstrates co-option of cell cycle regulation during the evolution of multicellularity.</title>
        <authorList>
            <person name="Hanschen E.R."/>
            <person name="Marriage T.N."/>
            <person name="Ferris P.J."/>
            <person name="Hamaji T."/>
            <person name="Toyoda A."/>
            <person name="Fujiyama A."/>
            <person name="Neme R."/>
            <person name="Noguchi H."/>
            <person name="Minakuchi Y."/>
            <person name="Suzuki M."/>
            <person name="Kawai-Toyooka H."/>
            <person name="Smith D.R."/>
            <person name="Sparks H."/>
            <person name="Anderson J."/>
            <person name="Bakaric R."/>
            <person name="Luria V."/>
            <person name="Karger A."/>
            <person name="Kirschner M.W."/>
            <person name="Durand P.M."/>
            <person name="Michod R.E."/>
            <person name="Nozaki H."/>
            <person name="Olson B.J."/>
        </authorList>
    </citation>
    <scope>NUCLEOTIDE SEQUENCE [LARGE SCALE GENOMIC DNA]</scope>
    <source>
        <strain evidence="4">NIES-2863</strain>
    </source>
</reference>